<accession>A0ABW8N247</accession>
<evidence type="ECO:0000256" key="1">
    <source>
        <dbReference type="ARBA" id="ARBA00023015"/>
    </source>
</evidence>
<dbReference type="Pfam" id="PF12802">
    <property type="entry name" value="MarR_2"/>
    <property type="match status" value="1"/>
</dbReference>
<dbReference type="InterPro" id="IPR036390">
    <property type="entry name" value="WH_DNA-bd_sf"/>
</dbReference>
<proteinExistence type="predicted"/>
<keyword evidence="2 5" id="KW-0238">DNA-binding</keyword>
<dbReference type="InterPro" id="IPR036388">
    <property type="entry name" value="WH-like_DNA-bd_sf"/>
</dbReference>
<name>A0ABW8N247_9MICC</name>
<dbReference type="GO" id="GO:0003677">
    <property type="term" value="F:DNA binding"/>
    <property type="evidence" value="ECO:0007669"/>
    <property type="project" value="UniProtKB-KW"/>
</dbReference>
<dbReference type="PROSITE" id="PS50995">
    <property type="entry name" value="HTH_MARR_2"/>
    <property type="match status" value="1"/>
</dbReference>
<dbReference type="Gene3D" id="1.10.10.10">
    <property type="entry name" value="Winged helix-like DNA-binding domain superfamily/Winged helix DNA-binding domain"/>
    <property type="match status" value="1"/>
</dbReference>
<dbReference type="EMBL" id="JBIYEW010000003">
    <property type="protein sequence ID" value="MFK4638086.1"/>
    <property type="molecule type" value="Genomic_DNA"/>
</dbReference>
<dbReference type="InterPro" id="IPR023187">
    <property type="entry name" value="Tscrpt_reg_MarR-type_CS"/>
</dbReference>
<reference evidence="5 6" key="1">
    <citation type="submission" date="2024-10" db="EMBL/GenBank/DDBJ databases">
        <title>Novel secondary metabolite-producing bacteria for plant disease control.</title>
        <authorList>
            <person name="Chevrette M."/>
        </authorList>
    </citation>
    <scope>NUCLEOTIDE SEQUENCE [LARGE SCALE GENOMIC DNA]</scope>
    <source>
        <strain evidence="5 6">J30 TE3557</strain>
    </source>
</reference>
<sequence>MPDMDRWPTSRLLSTAARLVELAWNDKLRPLGLTYPAVLTLDAVASGGPITPGKLAQSVRVQAQTMGPLLNRLEARGFILKEPNRFDRRSQLVSITPLGLDLLEQSHGQENTVLSTINLDSQGLRDELMAIVRDTKIT</sequence>
<dbReference type="PANTHER" id="PTHR33164:SF43">
    <property type="entry name" value="HTH-TYPE TRANSCRIPTIONAL REPRESSOR YETL"/>
    <property type="match status" value="1"/>
</dbReference>
<evidence type="ECO:0000313" key="5">
    <source>
        <dbReference type="EMBL" id="MFK4638086.1"/>
    </source>
</evidence>
<dbReference type="SMART" id="SM00347">
    <property type="entry name" value="HTH_MARR"/>
    <property type="match status" value="1"/>
</dbReference>
<dbReference type="InterPro" id="IPR000835">
    <property type="entry name" value="HTH_MarR-typ"/>
</dbReference>
<gene>
    <name evidence="5" type="ORF">ABIA52_000975</name>
</gene>
<feature type="domain" description="HTH marR-type" evidence="4">
    <location>
        <begin position="6"/>
        <end position="138"/>
    </location>
</feature>
<protein>
    <submittedName>
        <fullName evidence="5">DNA-binding MarR family transcriptional regulator</fullName>
    </submittedName>
</protein>
<dbReference type="SUPFAM" id="SSF46785">
    <property type="entry name" value="Winged helix' DNA-binding domain"/>
    <property type="match status" value="1"/>
</dbReference>
<dbReference type="InterPro" id="IPR039422">
    <property type="entry name" value="MarR/SlyA-like"/>
</dbReference>
<dbReference type="PRINTS" id="PR00598">
    <property type="entry name" value="HTHMARR"/>
</dbReference>
<dbReference type="Proteomes" id="UP001620520">
    <property type="component" value="Unassembled WGS sequence"/>
</dbReference>
<evidence type="ECO:0000256" key="2">
    <source>
        <dbReference type="ARBA" id="ARBA00023125"/>
    </source>
</evidence>
<keyword evidence="1" id="KW-0805">Transcription regulation</keyword>
<organism evidence="5 6">
    <name type="scientific">Paenarthrobacter histidinolovorans</name>
    <dbReference type="NCBI Taxonomy" id="43664"/>
    <lineage>
        <taxon>Bacteria</taxon>
        <taxon>Bacillati</taxon>
        <taxon>Actinomycetota</taxon>
        <taxon>Actinomycetes</taxon>
        <taxon>Micrococcales</taxon>
        <taxon>Micrococcaceae</taxon>
        <taxon>Paenarthrobacter</taxon>
    </lineage>
</organism>
<comment type="caution">
    <text evidence="5">The sequence shown here is derived from an EMBL/GenBank/DDBJ whole genome shotgun (WGS) entry which is preliminary data.</text>
</comment>
<dbReference type="PANTHER" id="PTHR33164">
    <property type="entry name" value="TRANSCRIPTIONAL REGULATOR, MARR FAMILY"/>
    <property type="match status" value="1"/>
</dbReference>
<evidence type="ECO:0000256" key="3">
    <source>
        <dbReference type="ARBA" id="ARBA00023163"/>
    </source>
</evidence>
<evidence type="ECO:0000259" key="4">
    <source>
        <dbReference type="PROSITE" id="PS50995"/>
    </source>
</evidence>
<keyword evidence="3" id="KW-0804">Transcription</keyword>
<keyword evidence="6" id="KW-1185">Reference proteome</keyword>
<evidence type="ECO:0000313" key="6">
    <source>
        <dbReference type="Proteomes" id="UP001620520"/>
    </source>
</evidence>
<dbReference type="PROSITE" id="PS01117">
    <property type="entry name" value="HTH_MARR_1"/>
    <property type="match status" value="1"/>
</dbReference>